<name>A0A2T2X001_9FIRM</name>
<accession>A0A2T2X001</accession>
<comment type="caution">
    <text evidence="1">The sequence shown here is derived from an EMBL/GenBank/DDBJ whole genome shotgun (WGS) entry which is preliminary data.</text>
</comment>
<sequence>MLYATYTHERLLGAGLRYAERVVRDAADGRPLTDSEYLEIVRRRREKTSSAKRQRKRGDTEYWARRHAAFNRAQDRVHKFKST</sequence>
<dbReference type="EMBL" id="PXYW01000105">
    <property type="protein sequence ID" value="PSR27808.1"/>
    <property type="molecule type" value="Genomic_DNA"/>
</dbReference>
<proteinExistence type="predicted"/>
<dbReference type="AlphaFoldDB" id="A0A2T2X001"/>
<protein>
    <submittedName>
        <fullName evidence="1">Uncharacterized protein</fullName>
    </submittedName>
</protein>
<evidence type="ECO:0000313" key="1">
    <source>
        <dbReference type="EMBL" id="PSR27808.1"/>
    </source>
</evidence>
<reference evidence="1 2" key="1">
    <citation type="journal article" date="2014" name="BMC Genomics">
        <title>Comparison of environmental and isolate Sulfobacillus genomes reveals diverse carbon, sulfur, nitrogen, and hydrogen metabolisms.</title>
        <authorList>
            <person name="Justice N.B."/>
            <person name="Norman A."/>
            <person name="Brown C.T."/>
            <person name="Singh A."/>
            <person name="Thomas B.C."/>
            <person name="Banfield J.F."/>
        </authorList>
    </citation>
    <scope>NUCLEOTIDE SEQUENCE [LARGE SCALE GENOMIC DNA]</scope>
    <source>
        <strain evidence="1">AMDSBA4</strain>
    </source>
</reference>
<dbReference type="Proteomes" id="UP000242972">
    <property type="component" value="Unassembled WGS sequence"/>
</dbReference>
<gene>
    <name evidence="1" type="ORF">C7B46_19250</name>
</gene>
<evidence type="ECO:0000313" key="2">
    <source>
        <dbReference type="Proteomes" id="UP000242972"/>
    </source>
</evidence>
<organism evidence="1 2">
    <name type="scientific">Sulfobacillus benefaciens</name>
    <dbReference type="NCBI Taxonomy" id="453960"/>
    <lineage>
        <taxon>Bacteria</taxon>
        <taxon>Bacillati</taxon>
        <taxon>Bacillota</taxon>
        <taxon>Clostridia</taxon>
        <taxon>Eubacteriales</taxon>
        <taxon>Clostridiales Family XVII. Incertae Sedis</taxon>
        <taxon>Sulfobacillus</taxon>
    </lineage>
</organism>